<feature type="binding site" description="axial binding residue" evidence="11">
    <location>
        <position position="445"/>
    </location>
    <ligand>
        <name>heme</name>
        <dbReference type="ChEBI" id="CHEBI:30413"/>
    </ligand>
    <ligandPart>
        <name>Fe</name>
        <dbReference type="ChEBI" id="CHEBI:18248"/>
    </ligandPart>
</feature>
<organism evidence="13 14">
    <name type="scientific">Kalanchoe fedtschenkoi</name>
    <name type="common">Lavender scallops</name>
    <name type="synonym">South American air plant</name>
    <dbReference type="NCBI Taxonomy" id="63787"/>
    <lineage>
        <taxon>Eukaryota</taxon>
        <taxon>Viridiplantae</taxon>
        <taxon>Streptophyta</taxon>
        <taxon>Embryophyta</taxon>
        <taxon>Tracheophyta</taxon>
        <taxon>Spermatophyta</taxon>
        <taxon>Magnoliopsida</taxon>
        <taxon>eudicotyledons</taxon>
        <taxon>Gunneridae</taxon>
        <taxon>Pentapetalae</taxon>
        <taxon>Saxifragales</taxon>
        <taxon>Crassulaceae</taxon>
        <taxon>Kalanchoe</taxon>
    </lineage>
</organism>
<protein>
    <recommendedName>
        <fullName evidence="15">Allene oxide synthase</fullName>
    </recommendedName>
</protein>
<keyword evidence="6" id="KW-0276">Fatty acid metabolism</keyword>
<keyword evidence="4 11" id="KW-0479">Metal-binding</keyword>
<evidence type="ECO:0000256" key="1">
    <source>
        <dbReference type="ARBA" id="ARBA00010617"/>
    </source>
</evidence>
<evidence type="ECO:0000256" key="3">
    <source>
        <dbReference type="ARBA" id="ARBA00022617"/>
    </source>
</evidence>
<feature type="region of interest" description="Disordered" evidence="12">
    <location>
        <begin position="1"/>
        <end position="21"/>
    </location>
</feature>
<dbReference type="GO" id="GO:0016705">
    <property type="term" value="F:oxidoreductase activity, acting on paired donors, with incorporation or reduction of molecular oxygen"/>
    <property type="evidence" value="ECO:0007669"/>
    <property type="project" value="InterPro"/>
</dbReference>
<dbReference type="OMA" id="HLQCQAI"/>
<comment type="similarity">
    <text evidence="1">Belongs to the cytochrome P450 family.</text>
</comment>
<keyword evidence="9" id="KW-0275">Fatty acid biosynthesis</keyword>
<evidence type="ECO:0000256" key="12">
    <source>
        <dbReference type="SAM" id="MobiDB-lite"/>
    </source>
</evidence>
<keyword evidence="3 11" id="KW-0349">Heme</keyword>
<evidence type="ECO:0008006" key="15">
    <source>
        <dbReference type="Google" id="ProtNLM"/>
    </source>
</evidence>
<dbReference type="AlphaFoldDB" id="A0A7N0TAD2"/>
<evidence type="ECO:0000313" key="14">
    <source>
        <dbReference type="Proteomes" id="UP000594263"/>
    </source>
</evidence>
<dbReference type="GO" id="GO:0006633">
    <property type="term" value="P:fatty acid biosynthetic process"/>
    <property type="evidence" value="ECO:0007669"/>
    <property type="project" value="UniProtKB-KW"/>
</dbReference>
<dbReference type="EnsemblPlants" id="Kaladp0030s0099.1.v1.1">
    <property type="protein sequence ID" value="Kaladp0030s0099.1.v1.1.CDS.1"/>
    <property type="gene ID" value="Kaladp0030s0099.v1.1"/>
</dbReference>
<dbReference type="Proteomes" id="UP000594263">
    <property type="component" value="Unplaced"/>
</dbReference>
<dbReference type="Pfam" id="PF00067">
    <property type="entry name" value="p450"/>
    <property type="match status" value="1"/>
</dbReference>
<name>A0A7N0TAD2_KALFE</name>
<evidence type="ECO:0000256" key="4">
    <source>
        <dbReference type="ARBA" id="ARBA00022723"/>
    </source>
</evidence>
<evidence type="ECO:0000256" key="11">
    <source>
        <dbReference type="PIRSR" id="PIRSR602403-1"/>
    </source>
</evidence>
<sequence>MWAAGSSTKSEPKTLDDTPGGRLPLKAIPGSYGIPFFGPIKDRHDYFYKQGKDAYFRTRAQKYGSTVFRANMPPGPFVSRNPKVIVLLDARSFPVLFDLDKVEKRDVFTGTYMPSVDLTGGYRVLSYLDPTEPKHAKLKTLIFRLLHVSRDKIIPEFRRSYRAMFQELEAEIAVGGKAAFADSNDQAGFNFLARSFFGSDPIQTKLGRDGPGIIAKWLLFQLSPILSLGLPNLLEEVTIRSFTLPSCLLRSDYKRLYDDFFWPAFTSSVLCEAAETLGLGREEACHNLLFVTCFNSLGGVKVFFPALLKWIGLAGATWHRKIADEIRSVVRSNGGEVTIACLERMPLTKSTVYETLRIDPPVEFQYGKAKKDLIIESHDAAFEVKKGEMLFGYQPFATKDPVVFARPEEFQPDRFVGEEGERLLKYVVWSNGAETEEPTAGNKQCPGKDLVVMIGRLLVVELFLMFDTFEIEWKPYLLGTAVTLTSLTKATIQTSSSNASAAGLLL</sequence>
<dbReference type="Gene3D" id="1.10.630.10">
    <property type="entry name" value="Cytochrome P450"/>
    <property type="match status" value="1"/>
</dbReference>
<evidence type="ECO:0000313" key="13">
    <source>
        <dbReference type="EnsemblPlants" id="Kaladp0030s0099.1.v1.1.CDS.1"/>
    </source>
</evidence>
<dbReference type="InterPro" id="IPR001128">
    <property type="entry name" value="Cyt_P450"/>
</dbReference>
<dbReference type="FunFam" id="1.10.630.10:FF:000024">
    <property type="entry name" value="Allene oxide synthase, chloroplastic"/>
    <property type="match status" value="1"/>
</dbReference>
<dbReference type="GO" id="GO:0005506">
    <property type="term" value="F:iron ion binding"/>
    <property type="evidence" value="ECO:0007669"/>
    <property type="project" value="InterPro"/>
</dbReference>
<comment type="cofactor">
    <cofactor evidence="11">
        <name>heme</name>
        <dbReference type="ChEBI" id="CHEBI:30413"/>
    </cofactor>
</comment>
<dbReference type="CDD" id="cd11071">
    <property type="entry name" value="CYP74"/>
    <property type="match status" value="1"/>
</dbReference>
<keyword evidence="10" id="KW-0456">Lyase</keyword>
<dbReference type="SUPFAM" id="SSF48264">
    <property type="entry name" value="Cytochrome P450"/>
    <property type="match status" value="1"/>
</dbReference>
<dbReference type="GO" id="GO:0004497">
    <property type="term" value="F:monooxygenase activity"/>
    <property type="evidence" value="ECO:0007669"/>
    <property type="project" value="InterPro"/>
</dbReference>
<dbReference type="PRINTS" id="PR00465">
    <property type="entry name" value="EP450IV"/>
</dbReference>
<evidence type="ECO:0000256" key="8">
    <source>
        <dbReference type="ARBA" id="ARBA00023098"/>
    </source>
</evidence>
<accession>A0A7N0TAD2</accession>
<evidence type="ECO:0000256" key="9">
    <source>
        <dbReference type="ARBA" id="ARBA00023160"/>
    </source>
</evidence>
<dbReference type="GO" id="GO:0020037">
    <property type="term" value="F:heme binding"/>
    <property type="evidence" value="ECO:0007669"/>
    <property type="project" value="InterPro"/>
</dbReference>
<dbReference type="GO" id="GO:0016125">
    <property type="term" value="P:sterol metabolic process"/>
    <property type="evidence" value="ECO:0007669"/>
    <property type="project" value="TreeGrafter"/>
</dbReference>
<dbReference type="PANTHER" id="PTHR24286">
    <property type="entry name" value="CYTOCHROME P450 26"/>
    <property type="match status" value="1"/>
</dbReference>
<evidence type="ECO:0000256" key="7">
    <source>
        <dbReference type="ARBA" id="ARBA00023004"/>
    </source>
</evidence>
<reference evidence="13" key="1">
    <citation type="submission" date="2021-01" db="UniProtKB">
        <authorList>
            <consortium name="EnsemblPlants"/>
        </authorList>
    </citation>
    <scope>IDENTIFICATION</scope>
</reference>
<keyword evidence="5" id="KW-0925">Oxylipin biosynthesis</keyword>
<dbReference type="GO" id="GO:0016829">
    <property type="term" value="F:lyase activity"/>
    <property type="evidence" value="ECO:0007669"/>
    <property type="project" value="UniProtKB-KW"/>
</dbReference>
<dbReference type="GO" id="GO:0031408">
    <property type="term" value="P:oxylipin biosynthetic process"/>
    <property type="evidence" value="ECO:0007669"/>
    <property type="project" value="UniProtKB-KW"/>
</dbReference>
<keyword evidence="14" id="KW-1185">Reference proteome</keyword>
<dbReference type="InterPro" id="IPR036396">
    <property type="entry name" value="Cyt_P450_sf"/>
</dbReference>
<dbReference type="Gramene" id="Kaladp0030s0099.1.v1.1">
    <property type="protein sequence ID" value="Kaladp0030s0099.1.v1.1.CDS.1"/>
    <property type="gene ID" value="Kaladp0030s0099.v1.1"/>
</dbReference>
<evidence type="ECO:0000256" key="2">
    <source>
        <dbReference type="ARBA" id="ARBA00022516"/>
    </source>
</evidence>
<keyword evidence="2" id="KW-0444">Lipid biosynthesis</keyword>
<keyword evidence="7 11" id="KW-0408">Iron</keyword>
<dbReference type="PANTHER" id="PTHR24286:SF255">
    <property type="entry name" value="ALLENE OXIDE SYNTHASE, CHLOROPLASTIC"/>
    <property type="match status" value="1"/>
</dbReference>
<evidence type="ECO:0000256" key="6">
    <source>
        <dbReference type="ARBA" id="ARBA00022832"/>
    </source>
</evidence>
<keyword evidence="8" id="KW-0443">Lipid metabolism</keyword>
<evidence type="ECO:0000256" key="5">
    <source>
        <dbReference type="ARBA" id="ARBA00022767"/>
    </source>
</evidence>
<dbReference type="InterPro" id="IPR002403">
    <property type="entry name" value="Cyt_P450_E_grp-IV"/>
</dbReference>
<proteinExistence type="inferred from homology"/>
<evidence type="ECO:0000256" key="10">
    <source>
        <dbReference type="ARBA" id="ARBA00023239"/>
    </source>
</evidence>